<dbReference type="EMBL" id="AP019379">
    <property type="protein sequence ID" value="BBI01082.1"/>
    <property type="molecule type" value="Genomic_DNA"/>
</dbReference>
<evidence type="ECO:0000256" key="7">
    <source>
        <dbReference type="RuleBase" id="RU362064"/>
    </source>
</evidence>
<keyword evidence="9" id="KW-1185">Reference proteome</keyword>
<dbReference type="GO" id="GO:0005886">
    <property type="term" value="C:plasma membrane"/>
    <property type="evidence" value="ECO:0007669"/>
    <property type="project" value="UniProtKB-SubCell"/>
</dbReference>
<protein>
    <recommendedName>
        <fullName evidence="7">Flagellar protein</fullName>
    </recommendedName>
</protein>
<comment type="subcellular location">
    <subcellularLocation>
        <location evidence="7">Cell membrane</location>
    </subcellularLocation>
    <subcellularLocation>
        <location evidence="7">Bacterial flagellum basal body</location>
    </subcellularLocation>
</comment>
<keyword evidence="2 7" id="KW-0812">Transmembrane</keyword>
<sequence>MKDFFKECLSNYFSIFYDYKSIIKIFISPLIQIILIIIVLSWIYKKLNFLKTKKNEFYIKVIANIPLGPKEKIIVIDLKEVRLILGKTSHYINCLHILPIVHKDLKPVKNKSNL</sequence>
<dbReference type="Pfam" id="PF04347">
    <property type="entry name" value="FliO"/>
    <property type="match status" value="1"/>
</dbReference>
<evidence type="ECO:0000256" key="2">
    <source>
        <dbReference type="ARBA" id="ARBA00022692"/>
    </source>
</evidence>
<evidence type="ECO:0000256" key="3">
    <source>
        <dbReference type="ARBA" id="ARBA00022989"/>
    </source>
</evidence>
<keyword evidence="8" id="KW-0282">Flagellum</keyword>
<dbReference type="PANTHER" id="PTHR38766">
    <property type="entry name" value="FLAGELLAR PROTEIN FLIO"/>
    <property type="match status" value="1"/>
</dbReference>
<reference evidence="8 9" key="1">
    <citation type="journal article" date="2019" name="Proc. Natl. Acad. Sci. U.S.A.">
        <title>Exaggeration and cooption of innate immunity for social defense.</title>
        <authorList>
            <person name="Kutsukake M."/>
            <person name="Moriyama M."/>
            <person name="Shigenobu S."/>
            <person name="Meng X.-Y."/>
            <person name="Nikoh N."/>
            <person name="Noda C."/>
            <person name="Kobayashi S."/>
            <person name="Fukatsu T."/>
        </authorList>
    </citation>
    <scope>NUCLEOTIDE SEQUENCE [LARGE SCALE GENOMIC DNA]</scope>
    <source>
        <strain evidence="8 9">Nmo</strain>
    </source>
</reference>
<comment type="similarity">
    <text evidence="6 7">Belongs to the FliO/MopB family.</text>
</comment>
<accession>A0A455T9T0</accession>
<keyword evidence="3 7" id="KW-1133">Transmembrane helix</keyword>
<name>A0A455T9T0_9GAMM</name>
<dbReference type="RefSeq" id="WP_158344560.1">
    <property type="nucleotide sequence ID" value="NZ_AP019379.1"/>
</dbReference>
<proteinExistence type="inferred from homology"/>
<keyword evidence="1 7" id="KW-1003">Cell membrane</keyword>
<dbReference type="PANTHER" id="PTHR38766:SF1">
    <property type="entry name" value="FLAGELLAR PROTEIN FLIO"/>
    <property type="match status" value="1"/>
</dbReference>
<evidence type="ECO:0000256" key="4">
    <source>
        <dbReference type="ARBA" id="ARBA00023136"/>
    </source>
</evidence>
<keyword evidence="8" id="KW-0969">Cilium</keyword>
<keyword evidence="5 7" id="KW-0975">Bacterial flagellum</keyword>
<keyword evidence="8" id="KW-0966">Cell projection</keyword>
<dbReference type="GO" id="GO:0044781">
    <property type="term" value="P:bacterial-type flagellum organization"/>
    <property type="evidence" value="ECO:0007669"/>
    <property type="project" value="UniProtKB-UniRule"/>
</dbReference>
<dbReference type="GO" id="GO:0009425">
    <property type="term" value="C:bacterial-type flagellum basal body"/>
    <property type="evidence" value="ECO:0007669"/>
    <property type="project" value="UniProtKB-SubCell"/>
</dbReference>
<organism evidence="8 9">
    <name type="scientific">Buchnera aphidicola</name>
    <name type="common">Nipponaphis monzeni</name>
    <dbReference type="NCBI Taxonomy" id="2495405"/>
    <lineage>
        <taxon>Bacteria</taxon>
        <taxon>Pseudomonadati</taxon>
        <taxon>Pseudomonadota</taxon>
        <taxon>Gammaproteobacteria</taxon>
        <taxon>Enterobacterales</taxon>
        <taxon>Erwiniaceae</taxon>
        <taxon>Buchnera</taxon>
    </lineage>
</organism>
<keyword evidence="4 7" id="KW-0472">Membrane</keyword>
<evidence type="ECO:0000313" key="9">
    <source>
        <dbReference type="Proteomes" id="UP000317544"/>
    </source>
</evidence>
<dbReference type="Proteomes" id="UP000317544">
    <property type="component" value="Chromosome"/>
</dbReference>
<evidence type="ECO:0000256" key="5">
    <source>
        <dbReference type="ARBA" id="ARBA00023143"/>
    </source>
</evidence>
<dbReference type="AlphaFoldDB" id="A0A455T9T0"/>
<evidence type="ECO:0000256" key="6">
    <source>
        <dbReference type="ARBA" id="ARBA00037937"/>
    </source>
</evidence>
<feature type="transmembrane region" description="Helical" evidence="7">
    <location>
        <begin position="22"/>
        <end position="44"/>
    </location>
</feature>
<evidence type="ECO:0000256" key="1">
    <source>
        <dbReference type="ARBA" id="ARBA00022475"/>
    </source>
</evidence>
<dbReference type="OrthoDB" id="5741235at2"/>
<dbReference type="InterPro" id="IPR022781">
    <property type="entry name" value="Flagellar_biosynth_FliO"/>
</dbReference>
<evidence type="ECO:0000313" key="8">
    <source>
        <dbReference type="EMBL" id="BBI01082.1"/>
    </source>
</evidence>
<dbReference type="NCBIfam" id="TIGR03500">
    <property type="entry name" value="FliO_TIGR"/>
    <property type="match status" value="1"/>
</dbReference>
<gene>
    <name evidence="8" type="primary">fliO</name>
    <name evidence="8" type="ORF">BUCNMO_063</name>
</gene>
<dbReference type="InterPro" id="IPR052205">
    <property type="entry name" value="FliO/MopB"/>
</dbReference>